<reference evidence="2 3" key="1">
    <citation type="journal article" date="2015" name="Genome Announc.">
        <title>Complete Genome Sequence of Methylobacterium aquaticum Strain 22A, Isolated from Racomitrium japonicum Moss.</title>
        <authorList>
            <person name="Tani A."/>
            <person name="Ogura Y."/>
            <person name="Hayashi T."/>
            <person name="Kimbara K."/>
        </authorList>
    </citation>
    <scope>NUCLEOTIDE SEQUENCE [LARGE SCALE GENOMIC DNA]</scope>
    <source>
        <strain evidence="2 3">MA-22A</strain>
    </source>
</reference>
<organism evidence="2 3">
    <name type="scientific">Methylobacterium aquaticum</name>
    <dbReference type="NCBI Taxonomy" id="270351"/>
    <lineage>
        <taxon>Bacteria</taxon>
        <taxon>Pseudomonadati</taxon>
        <taxon>Pseudomonadota</taxon>
        <taxon>Alphaproteobacteria</taxon>
        <taxon>Hyphomicrobiales</taxon>
        <taxon>Methylobacteriaceae</taxon>
        <taxon>Methylobacterium</taxon>
    </lineage>
</organism>
<protein>
    <recommendedName>
        <fullName evidence="1">PilZ domain-containing protein</fullName>
    </recommendedName>
</protein>
<dbReference type="KEGG" id="maqu:Maq22A_c11080"/>
<dbReference type="InterPro" id="IPR009875">
    <property type="entry name" value="PilZ_domain"/>
</dbReference>
<name>A0A0C6EYY4_9HYPH</name>
<evidence type="ECO:0000313" key="3">
    <source>
        <dbReference type="Proteomes" id="UP000061432"/>
    </source>
</evidence>
<evidence type="ECO:0000259" key="1">
    <source>
        <dbReference type="Pfam" id="PF07238"/>
    </source>
</evidence>
<dbReference type="SUPFAM" id="SSF141371">
    <property type="entry name" value="PilZ domain-like"/>
    <property type="match status" value="1"/>
</dbReference>
<evidence type="ECO:0000313" key="2">
    <source>
        <dbReference type="EMBL" id="BAQ45481.1"/>
    </source>
</evidence>
<dbReference type="Gene3D" id="2.40.10.220">
    <property type="entry name" value="predicted glycosyltransferase like domains"/>
    <property type="match status" value="1"/>
</dbReference>
<sequence length="103" mass="11810">MSGAPVVQSDHRERALDHAIDDKRGRVRHVTSMPATIVISHYDQIPCIVRDLSDSGAKIGLSRRYVLSERFWIVIRHANVTRRASLMWRRGEFAGIAFDHPFE</sequence>
<dbReference type="EMBL" id="AP014704">
    <property type="protein sequence ID" value="BAQ45481.1"/>
    <property type="molecule type" value="Genomic_DNA"/>
</dbReference>
<reference evidence="3" key="2">
    <citation type="submission" date="2015-01" db="EMBL/GenBank/DDBJ databases">
        <title>Complete genome sequence of Methylobacterium aquaticum strain 22A.</title>
        <authorList>
            <person name="Tani A."/>
            <person name="Ogura Y."/>
            <person name="Hayashi T."/>
        </authorList>
    </citation>
    <scope>NUCLEOTIDE SEQUENCE [LARGE SCALE GENOMIC DNA]</scope>
    <source>
        <strain evidence="3">MA-22A</strain>
    </source>
</reference>
<proteinExistence type="predicted"/>
<accession>A0A0C6EYY4</accession>
<feature type="domain" description="PilZ" evidence="1">
    <location>
        <begin position="23"/>
        <end position="99"/>
    </location>
</feature>
<dbReference type="PATRIC" id="fig|270351.10.peg.2137"/>
<gene>
    <name evidence="2" type="ORF">Maq22A_c11080</name>
</gene>
<dbReference type="AlphaFoldDB" id="A0A0C6EYY4"/>
<dbReference type="GO" id="GO:0035438">
    <property type="term" value="F:cyclic-di-GMP binding"/>
    <property type="evidence" value="ECO:0007669"/>
    <property type="project" value="InterPro"/>
</dbReference>
<dbReference type="Pfam" id="PF07238">
    <property type="entry name" value="PilZ"/>
    <property type="match status" value="1"/>
</dbReference>
<dbReference type="Proteomes" id="UP000061432">
    <property type="component" value="Chromosome"/>
</dbReference>
<dbReference type="OrthoDB" id="7999917at2"/>
<dbReference type="RefSeq" id="WP_145984614.1">
    <property type="nucleotide sequence ID" value="NZ_AP014704.1"/>
</dbReference>